<dbReference type="Proteomes" id="UP000183417">
    <property type="component" value="Unassembled WGS sequence"/>
</dbReference>
<evidence type="ECO:0000256" key="1">
    <source>
        <dbReference type="SAM" id="Phobius"/>
    </source>
</evidence>
<accession>A0A1H3QM06</accession>
<sequence>MPQSQPADPADITQADRPVHPGLLVLSRLLAAVFGGYALASALAAFLAAALPGARVDAVIAGMQWSFALHALAVIWAFSPVSAGRVWLGLLVPAALMGGAALLLARNGAGG</sequence>
<feature type="transmembrane region" description="Helical" evidence="1">
    <location>
        <begin position="29"/>
        <end position="51"/>
    </location>
</feature>
<proteinExistence type="predicted"/>
<protein>
    <recommendedName>
        <fullName evidence="4">DUF3649 domain-containing protein</fullName>
    </recommendedName>
</protein>
<dbReference type="InterPro" id="IPR022109">
    <property type="entry name" value="DUF3649"/>
</dbReference>
<dbReference type="EMBL" id="FNPE01000013">
    <property type="protein sequence ID" value="SDZ14323.1"/>
    <property type="molecule type" value="Genomic_DNA"/>
</dbReference>
<evidence type="ECO:0000313" key="3">
    <source>
        <dbReference type="Proteomes" id="UP000183417"/>
    </source>
</evidence>
<gene>
    <name evidence="2" type="ORF">SAMN05421547_1139</name>
</gene>
<dbReference type="Pfam" id="PF12365">
    <property type="entry name" value="DUF3649"/>
    <property type="match status" value="1"/>
</dbReference>
<keyword evidence="1" id="KW-1133">Transmembrane helix</keyword>
<evidence type="ECO:0008006" key="4">
    <source>
        <dbReference type="Google" id="ProtNLM"/>
    </source>
</evidence>
<reference evidence="2 3" key="1">
    <citation type="submission" date="2016-10" db="EMBL/GenBank/DDBJ databases">
        <authorList>
            <person name="de Groot N.N."/>
        </authorList>
    </citation>
    <scope>NUCLEOTIDE SEQUENCE [LARGE SCALE GENOMIC DNA]</scope>
    <source>
        <strain evidence="2 3">LMG 24775</strain>
    </source>
</reference>
<dbReference type="GeneID" id="94692930"/>
<keyword evidence="1" id="KW-0472">Membrane</keyword>
<feature type="transmembrane region" description="Helical" evidence="1">
    <location>
        <begin position="84"/>
        <end position="105"/>
    </location>
</feature>
<dbReference type="AlphaFoldDB" id="A0A1H3QM06"/>
<dbReference type="RefSeq" id="WP_049801421.1">
    <property type="nucleotide sequence ID" value="NZ_CP141274.1"/>
</dbReference>
<name>A0A1H3QM06_9BURK</name>
<organism evidence="2 3">
    <name type="scientific">Delftia lacustris</name>
    <dbReference type="NCBI Taxonomy" id="558537"/>
    <lineage>
        <taxon>Bacteria</taxon>
        <taxon>Pseudomonadati</taxon>
        <taxon>Pseudomonadota</taxon>
        <taxon>Betaproteobacteria</taxon>
        <taxon>Burkholderiales</taxon>
        <taxon>Comamonadaceae</taxon>
        <taxon>Delftia</taxon>
    </lineage>
</organism>
<keyword evidence="1" id="KW-0812">Transmembrane</keyword>
<feature type="transmembrane region" description="Helical" evidence="1">
    <location>
        <begin position="58"/>
        <end position="78"/>
    </location>
</feature>
<evidence type="ECO:0000313" key="2">
    <source>
        <dbReference type="EMBL" id="SDZ14323.1"/>
    </source>
</evidence>